<dbReference type="Proteomes" id="UP000008645">
    <property type="component" value="Chromosome"/>
</dbReference>
<dbReference type="Gene3D" id="3.40.630.10">
    <property type="entry name" value="Zn peptidases"/>
    <property type="match status" value="1"/>
</dbReference>
<evidence type="ECO:0000256" key="2">
    <source>
        <dbReference type="ARBA" id="ARBA00022438"/>
    </source>
</evidence>
<reference evidence="10 11" key="1">
    <citation type="journal article" date="2011" name="J. Bacteriol.">
        <title>Complete genome sequence of the hemotrophic Mycoplasma suis strain KI3806.</title>
        <authorList>
            <person name="Oehlerking J."/>
            <person name="Kube M."/>
            <person name="Felder K.M."/>
            <person name="Matter D."/>
            <person name="Wittenbrink M.M."/>
            <person name="Schwarzenbach S."/>
            <person name="Kramer M.M."/>
            <person name="Hoelzle K."/>
            <person name="Hoelzle L.E."/>
        </authorList>
    </citation>
    <scope>NUCLEOTIDE SEQUENCE [LARGE SCALE GENOMIC DNA]</scope>
    <source>
        <strain evidence="11">KI_3806</strain>
    </source>
</reference>
<dbReference type="EMBL" id="FQ790233">
    <property type="protein sequence ID" value="CBZ40855.1"/>
    <property type="molecule type" value="Genomic_DNA"/>
</dbReference>
<evidence type="ECO:0000256" key="3">
    <source>
        <dbReference type="ARBA" id="ARBA00022670"/>
    </source>
</evidence>
<comment type="function">
    <text evidence="6">Presumably involved in the processing and regular turnover of intracellular proteins. Catalyzes the removal of unsubstituted N-terminal amino acids from various peptides.</text>
</comment>
<dbReference type="HOGENOM" id="CLU_013734_6_3_14"/>
<keyword evidence="2 10" id="KW-0031">Aminopeptidase</keyword>
<evidence type="ECO:0000256" key="6">
    <source>
        <dbReference type="ARBA" id="ARBA00049972"/>
    </source>
</evidence>
<dbReference type="OrthoDB" id="9809354at2"/>
<keyword evidence="4 10" id="KW-0378">Hydrolase</keyword>
<dbReference type="PROSITE" id="PS00631">
    <property type="entry name" value="CYTOSOL_AP"/>
    <property type="match status" value="1"/>
</dbReference>
<dbReference type="PANTHER" id="PTHR11963">
    <property type="entry name" value="LEUCINE AMINOPEPTIDASE-RELATED"/>
    <property type="match status" value="1"/>
</dbReference>
<dbReference type="PRINTS" id="PR00481">
    <property type="entry name" value="LAMNOPPTDASE"/>
</dbReference>
<sequence>MDDRIFKLIAQRGENHLDFQLDYAEATAIFWVNPSKLNPTAFAVAITKCLQKINSWDIDLKTFFDACEPAFTPYDIELYLRSIVSAITRNPVSFKTKKPDGNVKVIRFIGLEKLNEEVTNIIQGEEKVKRWGEMPPNMLNSFKFRDEIIEKAQELGLEYQVIGWEELKNQGFNLICSVGENKKNSSLIILRESSQTSKFTEVKDRRRIVLIGKGICFDTGGLSIKVGNYMRTMKFDMTGAALVASIFLTMAKNGFSKDNEVIALIPISENLIGSDSTKVDSVLTAYGGKSVEISNTDAEGRLILADSISYASKKLEASEIITVATLTGAVRYALGSKYAGVWTSKEDSWDQLKVASDYSGDNIWRLPLDEYYLEELKSGISDLKNSATTGAGGASRAAAFLAAFKNKESFIHFDIANVSNTEGRSNFGLAPLFKTIYFYIDGRLNK</sequence>
<feature type="domain" description="Cytosol aminopeptidase" evidence="9">
    <location>
        <begin position="295"/>
        <end position="302"/>
    </location>
</feature>
<proteinExistence type="inferred from homology"/>
<dbReference type="GO" id="GO:0005737">
    <property type="term" value="C:cytoplasm"/>
    <property type="evidence" value="ECO:0007669"/>
    <property type="project" value="InterPro"/>
</dbReference>
<dbReference type="RefSeq" id="WP_013609453.1">
    <property type="nucleotide sequence ID" value="NC_015153.1"/>
</dbReference>
<dbReference type="GO" id="GO:0070006">
    <property type="term" value="F:metalloaminopeptidase activity"/>
    <property type="evidence" value="ECO:0007669"/>
    <property type="project" value="InterPro"/>
</dbReference>
<evidence type="ECO:0000256" key="5">
    <source>
        <dbReference type="ARBA" id="ARBA00033172"/>
    </source>
</evidence>
<evidence type="ECO:0000256" key="8">
    <source>
        <dbReference type="ARBA" id="ARBA00050061"/>
    </source>
</evidence>
<dbReference type="SUPFAM" id="SSF53187">
    <property type="entry name" value="Zn-dependent exopeptidases"/>
    <property type="match status" value="1"/>
</dbReference>
<accession>F0V2H4</accession>
<keyword evidence="3" id="KW-0645">Protease</keyword>
<dbReference type="PANTHER" id="PTHR11963:SF23">
    <property type="entry name" value="CYTOSOL AMINOPEPTIDASE"/>
    <property type="match status" value="1"/>
</dbReference>
<organism evidence="10 11">
    <name type="scientific">Mycoplasma suis (strain KI_3806)</name>
    <dbReference type="NCBI Taxonomy" id="708248"/>
    <lineage>
        <taxon>Bacteria</taxon>
        <taxon>Bacillati</taxon>
        <taxon>Mycoplasmatota</taxon>
        <taxon>Mollicutes</taxon>
        <taxon>Mycoplasmataceae</taxon>
        <taxon>Mycoplasma</taxon>
    </lineage>
</organism>
<dbReference type="Pfam" id="PF00883">
    <property type="entry name" value="Peptidase_M17"/>
    <property type="match status" value="1"/>
</dbReference>
<comment type="similarity">
    <text evidence="1">Belongs to the peptidase M17 family.</text>
</comment>
<dbReference type="InterPro" id="IPR011356">
    <property type="entry name" value="Leucine_aapep/pepB"/>
</dbReference>
<gene>
    <name evidence="10" type="primary">pepA</name>
    <name evidence="10" type="ORF">MSUIS_07620</name>
</gene>
<dbReference type="GO" id="GO:0006508">
    <property type="term" value="P:proteolysis"/>
    <property type="evidence" value="ECO:0007669"/>
    <property type="project" value="UniProtKB-KW"/>
</dbReference>
<evidence type="ECO:0000313" key="10">
    <source>
        <dbReference type="EMBL" id="CBZ40855.1"/>
    </source>
</evidence>
<evidence type="ECO:0000259" key="9">
    <source>
        <dbReference type="PROSITE" id="PS00631"/>
    </source>
</evidence>
<evidence type="ECO:0000313" key="11">
    <source>
        <dbReference type="Proteomes" id="UP000008645"/>
    </source>
</evidence>
<name>F0V2H4_MYCS3</name>
<evidence type="ECO:0000256" key="7">
    <source>
        <dbReference type="ARBA" id="ARBA00050021"/>
    </source>
</evidence>
<protein>
    <recommendedName>
        <fullName evidence="7">Probable cytosol aminopeptidase</fullName>
    </recommendedName>
    <alternativeName>
        <fullName evidence="8">Leucine aminopeptidase</fullName>
    </alternativeName>
    <alternativeName>
        <fullName evidence="5">Leucyl aminopeptidase</fullName>
    </alternativeName>
</protein>
<dbReference type="KEGG" id="msk:MSUIS_07620"/>
<dbReference type="GO" id="GO:0030145">
    <property type="term" value="F:manganese ion binding"/>
    <property type="evidence" value="ECO:0007669"/>
    <property type="project" value="InterPro"/>
</dbReference>
<dbReference type="AlphaFoldDB" id="F0V2H4"/>
<evidence type="ECO:0000256" key="4">
    <source>
        <dbReference type="ARBA" id="ARBA00022801"/>
    </source>
</evidence>
<dbReference type="InterPro" id="IPR000819">
    <property type="entry name" value="Peptidase_M17_C"/>
</dbReference>
<evidence type="ECO:0000256" key="1">
    <source>
        <dbReference type="ARBA" id="ARBA00009528"/>
    </source>
</evidence>